<dbReference type="Pfam" id="PF13692">
    <property type="entry name" value="Glyco_trans_1_4"/>
    <property type="match status" value="1"/>
</dbReference>
<dbReference type="SUPFAM" id="SSF53756">
    <property type="entry name" value="UDP-Glycosyltransferase/glycogen phosphorylase"/>
    <property type="match status" value="1"/>
</dbReference>
<keyword evidence="2 4" id="KW-0808">Transferase</keyword>
<reference evidence="4 5" key="1">
    <citation type="submission" date="2019-12" db="EMBL/GenBank/DDBJ databases">
        <authorList>
            <person name="Li M."/>
        </authorList>
    </citation>
    <scope>NUCLEOTIDE SEQUENCE [LARGE SCALE GENOMIC DNA]</scope>
    <source>
        <strain evidence="4 5">GBMRC 2024</strain>
    </source>
</reference>
<dbReference type="GO" id="GO:0016757">
    <property type="term" value="F:glycosyltransferase activity"/>
    <property type="evidence" value="ECO:0007669"/>
    <property type="project" value="UniProtKB-KW"/>
</dbReference>
<protein>
    <submittedName>
        <fullName evidence="4">Glycosyltransferase</fullName>
    </submittedName>
</protein>
<dbReference type="Pfam" id="PF13439">
    <property type="entry name" value="Glyco_transf_4"/>
    <property type="match status" value="1"/>
</dbReference>
<feature type="domain" description="Glycosyltransferase subfamily 4-like N-terminal" evidence="3">
    <location>
        <begin position="97"/>
        <end position="194"/>
    </location>
</feature>
<proteinExistence type="predicted"/>
<evidence type="ECO:0000313" key="4">
    <source>
        <dbReference type="EMBL" id="MXN19223.1"/>
    </source>
</evidence>
<dbReference type="PANTHER" id="PTHR12526:SF510">
    <property type="entry name" value="D-INOSITOL 3-PHOSPHATE GLYCOSYLTRANSFERASE"/>
    <property type="match status" value="1"/>
</dbReference>
<evidence type="ECO:0000259" key="3">
    <source>
        <dbReference type="Pfam" id="PF13439"/>
    </source>
</evidence>
<evidence type="ECO:0000313" key="5">
    <source>
        <dbReference type="Proteomes" id="UP000477911"/>
    </source>
</evidence>
<evidence type="ECO:0000256" key="2">
    <source>
        <dbReference type="ARBA" id="ARBA00022679"/>
    </source>
</evidence>
<evidence type="ECO:0000256" key="1">
    <source>
        <dbReference type="ARBA" id="ARBA00022676"/>
    </source>
</evidence>
<dbReference type="AlphaFoldDB" id="A0A6L7G951"/>
<keyword evidence="5" id="KW-1185">Reference proteome</keyword>
<organism evidence="4 5">
    <name type="scientific">Pseudooceanicola albus</name>
    <dbReference type="NCBI Taxonomy" id="2692189"/>
    <lineage>
        <taxon>Bacteria</taxon>
        <taxon>Pseudomonadati</taxon>
        <taxon>Pseudomonadota</taxon>
        <taxon>Alphaproteobacteria</taxon>
        <taxon>Rhodobacterales</taxon>
        <taxon>Paracoccaceae</taxon>
        <taxon>Pseudooceanicola</taxon>
    </lineage>
</organism>
<dbReference type="Gene3D" id="3.40.50.2000">
    <property type="entry name" value="Glycogen Phosphorylase B"/>
    <property type="match status" value="2"/>
</dbReference>
<dbReference type="CDD" id="cd03801">
    <property type="entry name" value="GT4_PimA-like"/>
    <property type="match status" value="1"/>
</dbReference>
<dbReference type="EMBL" id="WUMU01000017">
    <property type="protein sequence ID" value="MXN19223.1"/>
    <property type="molecule type" value="Genomic_DNA"/>
</dbReference>
<accession>A0A6L7G951</accession>
<gene>
    <name evidence="4" type="ORF">GR170_15380</name>
</gene>
<dbReference type="InterPro" id="IPR028098">
    <property type="entry name" value="Glyco_trans_4-like_N"/>
</dbReference>
<dbReference type="Proteomes" id="UP000477911">
    <property type="component" value="Unassembled WGS sequence"/>
</dbReference>
<dbReference type="PANTHER" id="PTHR12526">
    <property type="entry name" value="GLYCOSYLTRANSFERASE"/>
    <property type="match status" value="1"/>
</dbReference>
<comment type="caution">
    <text evidence="4">The sequence shown here is derived from an EMBL/GenBank/DDBJ whole genome shotgun (WGS) entry which is preliminary data.</text>
</comment>
<name>A0A6L7G951_9RHOB</name>
<sequence length="388" mass="42807">MPCPAWRCCAPLPGPAIPAPRHPRPLPACRPIPRFFSPEAHSRRTDPMLRIVHLVEEDTPDGIARYLDFLRQDPPMAALARHEILPLSGLLPPGPLEAPDMIISHLPVTWAGLPRLMSLRSRHPRVPMVHVEHCYSEGYMVANPGARLRLQTLLRSAYALFDRVVAVSAAQSDWLSRRGLVHPGCLMMIPPCTPLEALPLIRPPAGPVRRLAALGTLDRQKGFDILIRAFRMLPNQGISLRIYGKGHQAQPLAQLAASDPRIRFMGHLRDPFEAYSDCDAVAIPSRWDPYGLVAMEANAAGRPALLNPVDGLRAQLGRGNIAVPELSEEAWSDALRRLFDPEHPPALPDRLAAGPEETRAGWNRLIRCFLDPQGSEGSRGRLSLVSTC</sequence>
<keyword evidence="1" id="KW-0328">Glycosyltransferase</keyword>